<feature type="domain" description="Glycosyltransferase 2-like" evidence="3">
    <location>
        <begin position="34"/>
        <end position="159"/>
    </location>
</feature>
<keyword evidence="2" id="KW-0808">Transferase</keyword>
<keyword evidence="1" id="KW-0328">Glycosyltransferase</keyword>
<dbReference type="EMBL" id="PZPL01000001">
    <property type="protein sequence ID" value="PTL74661.1"/>
    <property type="molecule type" value="Genomic_DNA"/>
</dbReference>
<evidence type="ECO:0000313" key="5">
    <source>
        <dbReference type="Proteomes" id="UP000241085"/>
    </source>
</evidence>
<protein>
    <recommendedName>
        <fullName evidence="3">Glycosyltransferase 2-like domain-containing protein</fullName>
    </recommendedName>
</protein>
<proteinExistence type="predicted"/>
<dbReference type="CDD" id="cd00761">
    <property type="entry name" value="Glyco_tranf_GTA_type"/>
    <property type="match status" value="1"/>
</dbReference>
<accession>A0A2T4UYR5</accession>
<dbReference type="GO" id="GO:0016757">
    <property type="term" value="F:glycosyltransferase activity"/>
    <property type="evidence" value="ECO:0007669"/>
    <property type="project" value="UniProtKB-KW"/>
</dbReference>
<dbReference type="PANTHER" id="PTHR22916">
    <property type="entry name" value="GLYCOSYLTRANSFERASE"/>
    <property type="match status" value="1"/>
</dbReference>
<dbReference type="SUPFAM" id="SSF53448">
    <property type="entry name" value="Nucleotide-diphospho-sugar transferases"/>
    <property type="match status" value="1"/>
</dbReference>
<dbReference type="Proteomes" id="UP000241085">
    <property type="component" value="Unassembled WGS sequence"/>
</dbReference>
<name>A0A2T4UYR5_9MICO</name>
<dbReference type="Gene3D" id="3.90.550.10">
    <property type="entry name" value="Spore Coat Polysaccharide Biosynthesis Protein SpsA, Chain A"/>
    <property type="match status" value="1"/>
</dbReference>
<keyword evidence="5" id="KW-1185">Reference proteome</keyword>
<dbReference type="Pfam" id="PF00535">
    <property type="entry name" value="Glycos_transf_2"/>
    <property type="match status" value="1"/>
</dbReference>
<gene>
    <name evidence="4" type="ORF">C1I63_07260</name>
</gene>
<comment type="caution">
    <text evidence="4">The sequence shown here is derived from an EMBL/GenBank/DDBJ whole genome shotgun (WGS) entry which is preliminary data.</text>
</comment>
<dbReference type="InterPro" id="IPR001173">
    <property type="entry name" value="Glyco_trans_2-like"/>
</dbReference>
<sequence length="353" mass="38304">MARPLLARVQRSRARDRARASDGAAVTSAQALVSIVLPCHQEEEHLASALERLLRQTHDRIEILVVDDASTDRTGEIARGAAESDERVRPLTQEVNAGVAAARERGVGEARGEWIWMVDADDVWPDDAVEILLAAALSTRADVVVGGAVTVEPGGTTPIGGLRGPVALSGRGAFDALLVGELTGHLWNKLFRRTLFDGIDFTRIRQHSDQAQVAQLLAAADEVAVIPDRVYEYHLRSGSIIRSGAKRADSLAALARVVEKTAEGLDPRLTGSPEFAYYQARFNLLSRFKDATSGAHEAGEADRLWRETHGEASLRHLIALAGHRDAKRAVLFALAWGAPALYRRAMDAGRARR</sequence>
<dbReference type="InterPro" id="IPR029044">
    <property type="entry name" value="Nucleotide-diphossugar_trans"/>
</dbReference>
<evidence type="ECO:0000259" key="3">
    <source>
        <dbReference type="Pfam" id="PF00535"/>
    </source>
</evidence>
<evidence type="ECO:0000313" key="4">
    <source>
        <dbReference type="EMBL" id="PTL74661.1"/>
    </source>
</evidence>
<evidence type="ECO:0000256" key="2">
    <source>
        <dbReference type="ARBA" id="ARBA00022679"/>
    </source>
</evidence>
<reference evidence="4 5" key="1">
    <citation type="submission" date="2018-03" db="EMBL/GenBank/DDBJ databases">
        <title>Bacteriophage NCPPB3778 and a type I-E CRISPR drive the evolution of the US Biological Select Agent, Rathayibacter toxicus.</title>
        <authorList>
            <person name="Davis E.W.II."/>
            <person name="Tabima J.F."/>
            <person name="Weisberg A.J."/>
            <person name="Dantas Lopes L."/>
            <person name="Wiseman M.S."/>
            <person name="Wiseman M.S."/>
            <person name="Pupko T."/>
            <person name="Belcher M.S."/>
            <person name="Sechler A.J."/>
            <person name="Tancos M.A."/>
            <person name="Schroeder B.K."/>
            <person name="Murray T.D."/>
            <person name="Luster D.G."/>
            <person name="Schneider W.L."/>
            <person name="Rogers E."/>
            <person name="Andreote F.D."/>
            <person name="Grunwald N.J."/>
            <person name="Putnam M.L."/>
            <person name="Chang J.H."/>
        </authorList>
    </citation>
    <scope>NUCLEOTIDE SEQUENCE [LARGE SCALE GENOMIC DNA]</scope>
    <source>
        <strain evidence="4 5">DSM 15933</strain>
    </source>
</reference>
<evidence type="ECO:0000256" key="1">
    <source>
        <dbReference type="ARBA" id="ARBA00022676"/>
    </source>
</evidence>
<dbReference type="PANTHER" id="PTHR22916:SF51">
    <property type="entry name" value="GLYCOSYLTRANSFERASE EPSH-RELATED"/>
    <property type="match status" value="1"/>
</dbReference>
<dbReference type="AlphaFoldDB" id="A0A2T4UYR5"/>
<organism evidence="4 5">
    <name type="scientific">Rathayibacter caricis DSM 15933</name>
    <dbReference type="NCBI Taxonomy" id="1328867"/>
    <lineage>
        <taxon>Bacteria</taxon>
        <taxon>Bacillati</taxon>
        <taxon>Actinomycetota</taxon>
        <taxon>Actinomycetes</taxon>
        <taxon>Micrococcales</taxon>
        <taxon>Microbacteriaceae</taxon>
        <taxon>Rathayibacter</taxon>
    </lineage>
</organism>